<organism evidence="14 15">
    <name type="scientific">Cryptosporidium xiaoi</name>
    <dbReference type="NCBI Taxonomy" id="659607"/>
    <lineage>
        <taxon>Eukaryota</taxon>
        <taxon>Sar</taxon>
        <taxon>Alveolata</taxon>
        <taxon>Apicomplexa</taxon>
        <taxon>Conoidasida</taxon>
        <taxon>Coccidia</taxon>
        <taxon>Eucoccidiorida</taxon>
        <taxon>Eimeriorina</taxon>
        <taxon>Cryptosporidiidae</taxon>
        <taxon>Cryptosporidium</taxon>
    </lineage>
</organism>
<evidence type="ECO:0000256" key="1">
    <source>
        <dbReference type="ARBA" id="ARBA00012513"/>
    </source>
</evidence>
<dbReference type="InterPro" id="IPR000719">
    <property type="entry name" value="Prot_kinase_dom"/>
</dbReference>
<protein>
    <recommendedName>
        <fullName evidence="1">non-specific serine/threonine protein kinase</fullName>
        <ecNumber evidence="1">2.7.11.1</ecNumber>
    </recommendedName>
</protein>
<dbReference type="PROSITE" id="PS50011">
    <property type="entry name" value="PROTEIN_KINASE_DOM"/>
    <property type="match status" value="1"/>
</dbReference>
<proteinExistence type="predicted"/>
<evidence type="ECO:0000256" key="10">
    <source>
        <dbReference type="PROSITE-ProRule" id="PRU10141"/>
    </source>
</evidence>
<keyword evidence="7 10" id="KW-0067">ATP-binding</keyword>
<evidence type="ECO:0000259" key="13">
    <source>
        <dbReference type="PROSITE" id="PS51285"/>
    </source>
</evidence>
<feature type="domain" description="AGC-kinase C-terminal" evidence="13">
    <location>
        <begin position="623"/>
        <end position="676"/>
    </location>
</feature>
<feature type="region of interest" description="Disordered" evidence="11">
    <location>
        <begin position="80"/>
        <end position="100"/>
    </location>
</feature>
<comment type="catalytic activity">
    <reaction evidence="8">
        <text>L-threonyl-[protein] + ATP = O-phospho-L-threonyl-[protein] + ADP + H(+)</text>
        <dbReference type="Rhea" id="RHEA:46608"/>
        <dbReference type="Rhea" id="RHEA-COMP:11060"/>
        <dbReference type="Rhea" id="RHEA-COMP:11605"/>
        <dbReference type="ChEBI" id="CHEBI:15378"/>
        <dbReference type="ChEBI" id="CHEBI:30013"/>
        <dbReference type="ChEBI" id="CHEBI:30616"/>
        <dbReference type="ChEBI" id="CHEBI:61977"/>
        <dbReference type="ChEBI" id="CHEBI:456216"/>
        <dbReference type="EC" id="2.7.11.1"/>
    </reaction>
</comment>
<dbReference type="PROSITE" id="PS00108">
    <property type="entry name" value="PROTEIN_KINASE_ST"/>
    <property type="match status" value="1"/>
</dbReference>
<dbReference type="InterPro" id="IPR017441">
    <property type="entry name" value="Protein_kinase_ATP_BS"/>
</dbReference>
<dbReference type="Gene3D" id="1.10.510.10">
    <property type="entry name" value="Transferase(Phosphotransferase) domain 1"/>
    <property type="match status" value="1"/>
</dbReference>
<dbReference type="Gene3D" id="3.30.200.20">
    <property type="entry name" value="Phosphorylase Kinase, domain 1"/>
    <property type="match status" value="2"/>
</dbReference>
<dbReference type="PROSITE" id="PS00107">
    <property type="entry name" value="PROTEIN_KINASE_ATP"/>
    <property type="match status" value="1"/>
</dbReference>
<dbReference type="GO" id="GO:0004674">
    <property type="term" value="F:protein serine/threonine kinase activity"/>
    <property type="evidence" value="ECO:0007669"/>
    <property type="project" value="UniProtKB-KW"/>
</dbReference>
<dbReference type="InterPro" id="IPR008271">
    <property type="entry name" value="Ser/Thr_kinase_AS"/>
</dbReference>
<dbReference type="GO" id="GO:0005524">
    <property type="term" value="F:ATP binding"/>
    <property type="evidence" value="ECO:0007669"/>
    <property type="project" value="UniProtKB-UniRule"/>
</dbReference>
<evidence type="ECO:0000256" key="11">
    <source>
        <dbReference type="SAM" id="MobiDB-lite"/>
    </source>
</evidence>
<dbReference type="InterPro" id="IPR000961">
    <property type="entry name" value="AGC-kinase_C"/>
</dbReference>
<dbReference type="Pfam" id="PF00069">
    <property type="entry name" value="Pkinase"/>
    <property type="match status" value="2"/>
</dbReference>
<gene>
    <name evidence="14" type="ORF">RS030_81245</name>
</gene>
<evidence type="ECO:0000256" key="5">
    <source>
        <dbReference type="ARBA" id="ARBA00022741"/>
    </source>
</evidence>
<evidence type="ECO:0000256" key="7">
    <source>
        <dbReference type="ARBA" id="ARBA00022840"/>
    </source>
</evidence>
<keyword evidence="6 14" id="KW-0418">Kinase</keyword>
<dbReference type="InterPro" id="IPR050236">
    <property type="entry name" value="Ser_Thr_kinase_AGC"/>
</dbReference>
<dbReference type="PANTHER" id="PTHR24356:SF1">
    <property type="entry name" value="SERINE_THREONINE-PROTEIN KINASE GREATWALL"/>
    <property type="match status" value="1"/>
</dbReference>
<evidence type="ECO:0000256" key="3">
    <source>
        <dbReference type="ARBA" id="ARBA00022553"/>
    </source>
</evidence>
<evidence type="ECO:0000313" key="15">
    <source>
        <dbReference type="Proteomes" id="UP001311799"/>
    </source>
</evidence>
<evidence type="ECO:0000256" key="9">
    <source>
        <dbReference type="ARBA" id="ARBA00048679"/>
    </source>
</evidence>
<comment type="catalytic activity">
    <reaction evidence="9">
        <text>L-seryl-[protein] + ATP = O-phospho-L-seryl-[protein] + ADP + H(+)</text>
        <dbReference type="Rhea" id="RHEA:17989"/>
        <dbReference type="Rhea" id="RHEA-COMP:9863"/>
        <dbReference type="Rhea" id="RHEA-COMP:11604"/>
        <dbReference type="ChEBI" id="CHEBI:15378"/>
        <dbReference type="ChEBI" id="CHEBI:29999"/>
        <dbReference type="ChEBI" id="CHEBI:30616"/>
        <dbReference type="ChEBI" id="CHEBI:83421"/>
        <dbReference type="ChEBI" id="CHEBI:456216"/>
        <dbReference type="EC" id="2.7.11.1"/>
    </reaction>
</comment>
<keyword evidence="4" id="KW-0808">Transferase</keyword>
<feature type="region of interest" description="Disordered" evidence="11">
    <location>
        <begin position="120"/>
        <end position="143"/>
    </location>
</feature>
<comment type="caution">
    <text evidence="14">The sequence shown here is derived from an EMBL/GenBank/DDBJ whole genome shotgun (WGS) entry which is preliminary data.</text>
</comment>
<feature type="compositionally biased region" description="Polar residues" evidence="11">
    <location>
        <begin position="195"/>
        <end position="212"/>
    </location>
</feature>
<dbReference type="InterPro" id="IPR011009">
    <property type="entry name" value="Kinase-like_dom_sf"/>
</dbReference>
<keyword evidence="15" id="KW-1185">Reference proteome</keyword>
<feature type="binding site" evidence="10">
    <location>
        <position position="283"/>
    </location>
    <ligand>
        <name>ATP</name>
        <dbReference type="ChEBI" id="CHEBI:30616"/>
    </ligand>
</feature>
<accession>A0AAV9XT38</accession>
<dbReference type="EMBL" id="JAWDEY010000036">
    <property type="protein sequence ID" value="KAK6587744.1"/>
    <property type="molecule type" value="Genomic_DNA"/>
</dbReference>
<dbReference type="PANTHER" id="PTHR24356">
    <property type="entry name" value="SERINE/THREONINE-PROTEIN KINASE"/>
    <property type="match status" value="1"/>
</dbReference>
<feature type="region of interest" description="Disordered" evidence="11">
    <location>
        <begin position="192"/>
        <end position="212"/>
    </location>
</feature>
<dbReference type="GO" id="GO:0007010">
    <property type="term" value="P:cytoskeleton organization"/>
    <property type="evidence" value="ECO:0007669"/>
    <property type="project" value="UniProtKB-ARBA"/>
</dbReference>
<name>A0AAV9XT38_9CRYT</name>
<evidence type="ECO:0000256" key="4">
    <source>
        <dbReference type="ARBA" id="ARBA00022679"/>
    </source>
</evidence>
<evidence type="ECO:0000256" key="6">
    <source>
        <dbReference type="ARBA" id="ARBA00022777"/>
    </source>
</evidence>
<evidence type="ECO:0000313" key="14">
    <source>
        <dbReference type="EMBL" id="KAK6587744.1"/>
    </source>
</evidence>
<dbReference type="FunFam" id="1.10.510.10:FF:000024">
    <property type="entry name" value="Probable serine/threonine-protein kinase cot-1"/>
    <property type="match status" value="1"/>
</dbReference>
<feature type="domain" description="Protein kinase" evidence="12">
    <location>
        <begin position="254"/>
        <end position="622"/>
    </location>
</feature>
<evidence type="ECO:0000256" key="8">
    <source>
        <dbReference type="ARBA" id="ARBA00047899"/>
    </source>
</evidence>
<dbReference type="PROSITE" id="PS51285">
    <property type="entry name" value="AGC_KINASE_CTER"/>
    <property type="match status" value="1"/>
</dbReference>
<keyword evidence="3" id="KW-0597">Phosphoprotein</keyword>
<sequence length="932" mass="103858">MSTERSTISYISKRKVEGKELNSTCTGTGKRSMSIDSIESNEILKSRDFNNTILRKISGIRQSAGTSNTLGRSEKLLSTSVSNGVSGSGGRTKANGVSGVGLNKVSSSTRSYSHTNLKTVESLKSRNKTLTGKEKESTTKPALSTSKLSLNSISSDRTEGRICKKLSEKEERRYNYCQLCKGSESIKAERIPDGNVSSASKERTTSCPSNSNTVTSCNYNTESKLKIEESERSNSVEFHRKIFSTRKNVSLDDFHTVAIIGQGGYSIVRLVFDLYTGYEYALKQAKKSQIITRMISSSQNETENLSEIGTNYGKIGTFIGKGAGVVGNINKMSSGLTNNENKSFSGSQSLTGKNESSLNTGMMLNTEISLMYGSDSPWINKLYYYWEDSHFYYMLMEYMPGGDLMRHLMELHTFEEKIAKFYIAELLLALEYLNNTKEYIHRDIKPDNILLDSNGHIKLIDFGLSKQIRSNEKQLPFVSNVVQNINIKTTENINYLSNHNENNSINGAEIHNILIHDPNFHAGTPDYMAPEIHRGEAYTLSVDLWSVGIILYEMLFGGPPLSDPGQNSLITRNKVMNWEKHFYLPSEHHKYSHEAIDLICCLISEPNQRMKTVKDVMKHPFFKDINFKNLRQQKPPIVPTVKHKLDHSNFDKFSIQVLINFYNSVNAVPNIPIQCIADDIHFSLSQINKACVVNKNNALEANGVDIGIIGNNYIKKPGICNSTNGSNNDTHNDCSGGKPFNSHNILDVSPKLNCSNKLFNSICTPKRSYLPSLFSPSSNSTSASSWKYHINNYNSPLLHTHRNPSPIPTYVNSNNHVNGNIIVNPPTPNKPLSNFDTKGLNNHHNNINGSNSYLPESLCNGLKSPNIFVSNTKSNSKSNENTVYKANCYNDISRSNINSDNVSAKQKLSILANSTISRNNKNIIKLLKKGVA</sequence>
<dbReference type="SMART" id="SM00220">
    <property type="entry name" value="S_TKc"/>
    <property type="match status" value="1"/>
</dbReference>
<keyword evidence="5 10" id="KW-0547">Nucleotide-binding</keyword>
<dbReference type="AlphaFoldDB" id="A0AAV9XT38"/>
<dbReference type="SUPFAM" id="SSF56112">
    <property type="entry name" value="Protein kinase-like (PK-like)"/>
    <property type="match status" value="1"/>
</dbReference>
<keyword evidence="2" id="KW-0723">Serine/threonine-protein kinase</keyword>
<evidence type="ECO:0000259" key="12">
    <source>
        <dbReference type="PROSITE" id="PS50011"/>
    </source>
</evidence>
<evidence type="ECO:0000256" key="2">
    <source>
        <dbReference type="ARBA" id="ARBA00022527"/>
    </source>
</evidence>
<dbReference type="EC" id="2.7.11.1" evidence="1"/>
<reference evidence="14 15" key="1">
    <citation type="submission" date="2023-10" db="EMBL/GenBank/DDBJ databases">
        <title>Comparative genomics analysis reveals potential genetic determinants of host preference in Cryptosporidium xiaoi.</title>
        <authorList>
            <person name="Xiao L."/>
            <person name="Li J."/>
        </authorList>
    </citation>
    <scope>NUCLEOTIDE SEQUENCE [LARGE SCALE GENOMIC DNA]</scope>
    <source>
        <strain evidence="14 15">52996</strain>
    </source>
</reference>
<dbReference type="Proteomes" id="UP001311799">
    <property type="component" value="Unassembled WGS sequence"/>
</dbReference>